<reference evidence="1" key="2">
    <citation type="submission" date="2015-06" db="UniProtKB">
        <authorList>
            <consortium name="EnsemblPlants"/>
        </authorList>
    </citation>
    <scope>IDENTIFICATION</scope>
</reference>
<dbReference type="AlphaFoldDB" id="A0A0E0R5P9"/>
<accession>A0A0E0R5P9</accession>
<dbReference type="Gramene" id="ORUFI11G06630.1">
    <property type="protein sequence ID" value="ORUFI11G06630.1"/>
    <property type="gene ID" value="ORUFI11G06630"/>
</dbReference>
<evidence type="ECO:0000313" key="2">
    <source>
        <dbReference type="Proteomes" id="UP000008022"/>
    </source>
</evidence>
<dbReference type="EnsemblPlants" id="ORUFI11G06630.1">
    <property type="protein sequence ID" value="ORUFI11G06630.1"/>
    <property type="gene ID" value="ORUFI11G06630"/>
</dbReference>
<dbReference type="HOGENOM" id="CLU_1698376_0_0_1"/>
<keyword evidence="2" id="KW-1185">Reference proteome</keyword>
<dbReference type="Proteomes" id="UP000008022">
    <property type="component" value="Unassembled WGS sequence"/>
</dbReference>
<reference evidence="2" key="1">
    <citation type="submission" date="2013-06" db="EMBL/GenBank/DDBJ databases">
        <authorList>
            <person name="Zhao Q."/>
        </authorList>
    </citation>
    <scope>NUCLEOTIDE SEQUENCE</scope>
    <source>
        <strain evidence="2">cv. W1943</strain>
    </source>
</reference>
<organism evidence="1 2">
    <name type="scientific">Oryza rufipogon</name>
    <name type="common">Brownbeard rice</name>
    <name type="synonym">Asian wild rice</name>
    <dbReference type="NCBI Taxonomy" id="4529"/>
    <lineage>
        <taxon>Eukaryota</taxon>
        <taxon>Viridiplantae</taxon>
        <taxon>Streptophyta</taxon>
        <taxon>Embryophyta</taxon>
        <taxon>Tracheophyta</taxon>
        <taxon>Spermatophyta</taxon>
        <taxon>Magnoliopsida</taxon>
        <taxon>Liliopsida</taxon>
        <taxon>Poales</taxon>
        <taxon>Poaceae</taxon>
        <taxon>BOP clade</taxon>
        <taxon>Oryzoideae</taxon>
        <taxon>Oryzeae</taxon>
        <taxon>Oryzinae</taxon>
        <taxon>Oryza</taxon>
    </lineage>
</organism>
<proteinExistence type="predicted"/>
<evidence type="ECO:0000313" key="1">
    <source>
        <dbReference type="EnsemblPlants" id="ORUFI11G06630.1"/>
    </source>
</evidence>
<protein>
    <submittedName>
        <fullName evidence="1">Uncharacterized protein</fullName>
    </submittedName>
</protein>
<sequence length="174" mass="18516">MCFSASCGTMKGNDSSLLSVRYGGGGRTDDCAELSSGGWTVQLMANDDDTTMAQRHGCGCCGGWTMVALAGWTMTTQLMGAVIDGQQRCRMDDDGATDADGWSDGCEADGRIEWFTTAHGEIGDEEWWGMDGPGVDGKVDGGVAASQGFEVSFSFRRLMLPTGKKDAFRESFLT</sequence>
<name>A0A0E0R5P9_ORYRU</name>